<accession>A0ABX2IRA4</accession>
<dbReference type="EMBL" id="JABUFE010000004">
    <property type="protein sequence ID" value="NSX54875.1"/>
    <property type="molecule type" value="Genomic_DNA"/>
</dbReference>
<reference evidence="2 3" key="1">
    <citation type="submission" date="2020-06" db="EMBL/GenBank/DDBJ databases">
        <title>Sulfitobacter algicola sp. nov., isolated from green algae.</title>
        <authorList>
            <person name="Wang C."/>
        </authorList>
    </citation>
    <scope>NUCLEOTIDE SEQUENCE [LARGE SCALE GENOMIC DNA]</scope>
    <source>
        <strain evidence="2 3">1151</strain>
    </source>
</reference>
<sequence length="79" mass="8830">MKYVLFIVLFSIGYGVARYLLIEQTPSESFAFKIGQNVVFAVPALLFGCIGLLNRDNRFVGFALITLAFAIPDLFMSFL</sequence>
<dbReference type="RefSeq" id="WP_174137363.1">
    <property type="nucleotide sequence ID" value="NZ_JABUFE010000004.1"/>
</dbReference>
<evidence type="ECO:0000313" key="3">
    <source>
        <dbReference type="Proteomes" id="UP000777935"/>
    </source>
</evidence>
<keyword evidence="1" id="KW-0472">Membrane</keyword>
<name>A0ABX2IRA4_9RHOB</name>
<keyword evidence="1" id="KW-0812">Transmembrane</keyword>
<evidence type="ECO:0008006" key="4">
    <source>
        <dbReference type="Google" id="ProtNLM"/>
    </source>
</evidence>
<feature type="transmembrane region" description="Helical" evidence="1">
    <location>
        <begin position="34"/>
        <end position="53"/>
    </location>
</feature>
<feature type="transmembrane region" description="Helical" evidence="1">
    <location>
        <begin position="6"/>
        <end position="22"/>
    </location>
</feature>
<evidence type="ECO:0000256" key="1">
    <source>
        <dbReference type="SAM" id="Phobius"/>
    </source>
</evidence>
<protein>
    <recommendedName>
        <fullName evidence="4">AEC family transporter</fullName>
    </recommendedName>
</protein>
<evidence type="ECO:0000313" key="2">
    <source>
        <dbReference type="EMBL" id="NSX54875.1"/>
    </source>
</evidence>
<keyword evidence="3" id="KW-1185">Reference proteome</keyword>
<keyword evidence="1" id="KW-1133">Transmembrane helix</keyword>
<organism evidence="2 3">
    <name type="scientific">Parasulfitobacter algicola</name>
    <dbReference type="NCBI Taxonomy" id="2614809"/>
    <lineage>
        <taxon>Bacteria</taxon>
        <taxon>Pseudomonadati</taxon>
        <taxon>Pseudomonadota</taxon>
        <taxon>Alphaproteobacteria</taxon>
        <taxon>Rhodobacterales</taxon>
        <taxon>Roseobacteraceae</taxon>
        <taxon>Parasulfitobacter</taxon>
    </lineage>
</organism>
<proteinExistence type="predicted"/>
<gene>
    <name evidence="2" type="ORF">HRQ87_08690</name>
</gene>
<feature type="transmembrane region" description="Helical" evidence="1">
    <location>
        <begin position="59"/>
        <end position="78"/>
    </location>
</feature>
<dbReference type="Proteomes" id="UP000777935">
    <property type="component" value="Unassembled WGS sequence"/>
</dbReference>
<comment type="caution">
    <text evidence="2">The sequence shown here is derived from an EMBL/GenBank/DDBJ whole genome shotgun (WGS) entry which is preliminary data.</text>
</comment>